<evidence type="ECO:0000259" key="16">
    <source>
        <dbReference type="PROSITE" id="PS50885"/>
    </source>
</evidence>
<keyword evidence="18" id="KW-1185">Reference proteome</keyword>
<dbReference type="InterPro" id="IPR003661">
    <property type="entry name" value="HisK_dim/P_dom"/>
</dbReference>
<evidence type="ECO:0000256" key="13">
    <source>
        <dbReference type="ARBA" id="ARBA00023012"/>
    </source>
</evidence>
<gene>
    <name evidence="17" type="ORF">E5A74_04975</name>
</gene>
<evidence type="ECO:0000256" key="6">
    <source>
        <dbReference type="ARBA" id="ARBA00022553"/>
    </source>
</evidence>
<dbReference type="AlphaFoldDB" id="A0A4S1WU28"/>
<protein>
    <recommendedName>
        <fullName evidence="3">histidine kinase</fullName>
        <ecNumber evidence="3">2.7.13.3</ecNumber>
    </recommendedName>
</protein>
<comment type="caution">
    <text evidence="17">The sequence shown here is derived from an EMBL/GenBank/DDBJ whole genome shotgun (WGS) entry which is preliminary data.</text>
</comment>
<keyword evidence="4" id="KW-1003">Cell membrane</keyword>
<dbReference type="InterPro" id="IPR004358">
    <property type="entry name" value="Sig_transdc_His_kin-like_C"/>
</dbReference>
<evidence type="ECO:0000313" key="17">
    <source>
        <dbReference type="EMBL" id="TGX46603.1"/>
    </source>
</evidence>
<evidence type="ECO:0000256" key="12">
    <source>
        <dbReference type="ARBA" id="ARBA00022989"/>
    </source>
</evidence>
<keyword evidence="10" id="KW-0418">Kinase</keyword>
<dbReference type="InterPro" id="IPR050980">
    <property type="entry name" value="2C_sensor_his_kinase"/>
</dbReference>
<dbReference type="Gene3D" id="3.30.565.10">
    <property type="entry name" value="Histidine kinase-like ATPase, C-terminal domain"/>
    <property type="match status" value="1"/>
</dbReference>
<feature type="domain" description="Histidine kinase" evidence="15">
    <location>
        <begin position="195"/>
        <end position="392"/>
    </location>
</feature>
<dbReference type="CDD" id="cd00075">
    <property type="entry name" value="HATPase"/>
    <property type="match status" value="1"/>
</dbReference>
<dbReference type="SMART" id="SM00388">
    <property type="entry name" value="HisKA"/>
    <property type="match status" value="1"/>
</dbReference>
<dbReference type="Proteomes" id="UP000309848">
    <property type="component" value="Unassembled WGS sequence"/>
</dbReference>
<evidence type="ECO:0000256" key="7">
    <source>
        <dbReference type="ARBA" id="ARBA00022679"/>
    </source>
</evidence>
<keyword evidence="11" id="KW-0067">ATP-binding</keyword>
<evidence type="ECO:0000256" key="1">
    <source>
        <dbReference type="ARBA" id="ARBA00000085"/>
    </source>
</evidence>
<dbReference type="InterPro" id="IPR003594">
    <property type="entry name" value="HATPase_dom"/>
</dbReference>
<dbReference type="InterPro" id="IPR036097">
    <property type="entry name" value="HisK_dim/P_sf"/>
</dbReference>
<keyword evidence="8" id="KW-0812">Transmembrane</keyword>
<dbReference type="GO" id="GO:0005524">
    <property type="term" value="F:ATP binding"/>
    <property type="evidence" value="ECO:0007669"/>
    <property type="project" value="UniProtKB-KW"/>
</dbReference>
<dbReference type="PROSITE" id="PS50885">
    <property type="entry name" value="HAMP"/>
    <property type="match status" value="1"/>
</dbReference>
<dbReference type="InterPro" id="IPR036890">
    <property type="entry name" value="HATPase_C_sf"/>
</dbReference>
<keyword evidence="14" id="KW-0472">Membrane</keyword>
<evidence type="ECO:0000256" key="14">
    <source>
        <dbReference type="ARBA" id="ARBA00023136"/>
    </source>
</evidence>
<dbReference type="OrthoDB" id="9804645at2"/>
<evidence type="ECO:0000256" key="4">
    <source>
        <dbReference type="ARBA" id="ARBA00022475"/>
    </source>
</evidence>
<dbReference type="PANTHER" id="PTHR44936:SF5">
    <property type="entry name" value="SENSOR HISTIDINE KINASE ENVZ"/>
    <property type="match status" value="1"/>
</dbReference>
<evidence type="ECO:0000256" key="8">
    <source>
        <dbReference type="ARBA" id="ARBA00022692"/>
    </source>
</evidence>
<dbReference type="GO" id="GO:0000155">
    <property type="term" value="F:phosphorelay sensor kinase activity"/>
    <property type="evidence" value="ECO:0007669"/>
    <property type="project" value="InterPro"/>
</dbReference>
<dbReference type="SMART" id="SM00304">
    <property type="entry name" value="HAMP"/>
    <property type="match status" value="1"/>
</dbReference>
<dbReference type="GO" id="GO:0005886">
    <property type="term" value="C:plasma membrane"/>
    <property type="evidence" value="ECO:0007669"/>
    <property type="project" value="UniProtKB-SubCell"/>
</dbReference>
<dbReference type="SMART" id="SM00387">
    <property type="entry name" value="HATPase_c"/>
    <property type="match status" value="1"/>
</dbReference>
<evidence type="ECO:0000259" key="15">
    <source>
        <dbReference type="PROSITE" id="PS50109"/>
    </source>
</evidence>
<keyword evidence="7" id="KW-0808">Transferase</keyword>
<dbReference type="PANTHER" id="PTHR44936">
    <property type="entry name" value="SENSOR PROTEIN CREC"/>
    <property type="match status" value="1"/>
</dbReference>
<comment type="catalytic activity">
    <reaction evidence="1">
        <text>ATP + protein L-histidine = ADP + protein N-phospho-L-histidine.</text>
        <dbReference type="EC" id="2.7.13.3"/>
    </reaction>
</comment>
<dbReference type="EC" id="2.7.13.3" evidence="3"/>
<dbReference type="Gene3D" id="1.10.287.130">
    <property type="match status" value="1"/>
</dbReference>
<dbReference type="SUPFAM" id="SSF55874">
    <property type="entry name" value="ATPase domain of HSP90 chaperone/DNA topoisomerase II/histidine kinase"/>
    <property type="match status" value="1"/>
</dbReference>
<dbReference type="CDD" id="cd06225">
    <property type="entry name" value="HAMP"/>
    <property type="match status" value="1"/>
</dbReference>
<evidence type="ECO:0000256" key="10">
    <source>
        <dbReference type="ARBA" id="ARBA00022777"/>
    </source>
</evidence>
<dbReference type="Pfam" id="PF00672">
    <property type="entry name" value="HAMP"/>
    <property type="match status" value="1"/>
</dbReference>
<dbReference type="SUPFAM" id="SSF47384">
    <property type="entry name" value="Homodimeric domain of signal transducing histidine kinase"/>
    <property type="match status" value="1"/>
</dbReference>
<feature type="domain" description="HAMP" evidence="16">
    <location>
        <begin position="136"/>
        <end position="187"/>
    </location>
</feature>
<dbReference type="PROSITE" id="PS50109">
    <property type="entry name" value="HIS_KIN"/>
    <property type="match status" value="1"/>
</dbReference>
<name>A0A4S1WU28_9SPHN</name>
<keyword evidence="6" id="KW-0597">Phosphoprotein</keyword>
<evidence type="ECO:0000256" key="9">
    <source>
        <dbReference type="ARBA" id="ARBA00022741"/>
    </source>
</evidence>
<evidence type="ECO:0000313" key="18">
    <source>
        <dbReference type="Proteomes" id="UP000309848"/>
    </source>
</evidence>
<keyword evidence="12" id="KW-1133">Transmembrane helix</keyword>
<reference evidence="17 18" key="1">
    <citation type="submission" date="2019-04" db="EMBL/GenBank/DDBJ databases">
        <title>Sphingomonas psychrotolerans sp. nov., isolated from soil in the Tianshan Mountains, Xinjiang, China.</title>
        <authorList>
            <person name="Luo Y."/>
            <person name="Sheng H."/>
        </authorList>
    </citation>
    <scope>NUCLEOTIDE SEQUENCE [LARGE SCALE GENOMIC DNA]</scope>
    <source>
        <strain evidence="17 18">KIS18-15</strain>
    </source>
</reference>
<dbReference type="Pfam" id="PF02518">
    <property type="entry name" value="HATPase_c"/>
    <property type="match status" value="1"/>
</dbReference>
<dbReference type="PRINTS" id="PR00344">
    <property type="entry name" value="BCTRLSENSOR"/>
</dbReference>
<evidence type="ECO:0000256" key="5">
    <source>
        <dbReference type="ARBA" id="ARBA00022519"/>
    </source>
</evidence>
<accession>A0A4S1WU28</accession>
<dbReference type="CDD" id="cd00082">
    <property type="entry name" value="HisKA"/>
    <property type="match status" value="1"/>
</dbReference>
<organism evidence="17 18">
    <name type="scientific">Sphingomonas naasensis</name>
    <dbReference type="NCBI Taxonomy" id="1344951"/>
    <lineage>
        <taxon>Bacteria</taxon>
        <taxon>Pseudomonadati</taxon>
        <taxon>Pseudomonadota</taxon>
        <taxon>Alphaproteobacteria</taxon>
        <taxon>Sphingomonadales</taxon>
        <taxon>Sphingomonadaceae</taxon>
        <taxon>Sphingomonas</taxon>
    </lineage>
</organism>
<evidence type="ECO:0000256" key="11">
    <source>
        <dbReference type="ARBA" id="ARBA00022840"/>
    </source>
</evidence>
<dbReference type="InterPro" id="IPR003660">
    <property type="entry name" value="HAMP_dom"/>
</dbReference>
<keyword evidence="9" id="KW-0547">Nucleotide-binding</keyword>
<dbReference type="InterPro" id="IPR005467">
    <property type="entry name" value="His_kinase_dom"/>
</dbReference>
<keyword evidence="13" id="KW-0902">Two-component regulatory system</keyword>
<evidence type="ECO:0000256" key="3">
    <source>
        <dbReference type="ARBA" id="ARBA00012438"/>
    </source>
</evidence>
<keyword evidence="5" id="KW-0997">Cell inner membrane</keyword>
<sequence length="392" mass="42347">MFSGPPPWFRPTPIARVADALRTGQVPETVRGIEVARIDEDRFGRSDEQPSAARDAAIAALIPAPADEVQGFYQFPPHDPDSDLHGSFTVGRRAGDGWIIVSTAAPPTFTGWHLRRLAGMLLTLAVLSVLAWYVARRISRPIRELAHAATRARLGARPAIPRGGPREVRELAEAVEAMQDRILQQAEGRTAMLAAIAHDLGTPLSRIAFWVEQLPEAARDRAAADIDEMRAMLGAVLRFTRDDRNQTQHARLDLGSLIESLGDDLAAAGMPVEVDFGPRVIVEGDPAALRRLFTNLVENAVRYGDRARLCWSVSANWAEVLVEDEGPGFPTGRAEALFAPFVRGEASRNRATGGTGLGLAIVRSIAEAHGGEVALETRAAGGGRVRVRLPAE</sequence>
<comment type="subcellular location">
    <subcellularLocation>
        <location evidence="2">Cell inner membrane</location>
        <topology evidence="2">Multi-pass membrane protein</topology>
    </subcellularLocation>
</comment>
<dbReference type="EMBL" id="SRXU01000001">
    <property type="protein sequence ID" value="TGX46603.1"/>
    <property type="molecule type" value="Genomic_DNA"/>
</dbReference>
<evidence type="ECO:0000256" key="2">
    <source>
        <dbReference type="ARBA" id="ARBA00004429"/>
    </source>
</evidence>
<proteinExistence type="predicted"/>